<proteinExistence type="predicted"/>
<sequence>MHGTSYDERTKKVSIWSYSCLPMPPPSVDPKKRIEAERMRKVRAEKKVQMKLLEVLKLKADDLHPVALAVRMLRKHNQELRQSVERQALIARLLASWVHSHSGIHGVLSQGPLVDVASRRSSPGSLCPYAVTLLGHPVARKQGFQWLTEKLYHNAIVAFPQHPLGHRADDDLEVHLRSTTDDVDDTSILGIEMHVKHTFFGHYQTLGNLMWTFGQHHSPCKRIWCRRTWTMFNTVHSTGVYEGTGTNVRRIVREFEDSDRIVLTHALIAQDELFPFAPSELRTHGYVWTVLEKVIDSITPFDVPFCPSGVASLDDIGRLFHLLRSTIQPTTKRTLSKSDMWPKPHMPPTTKASQLKQSEAYRQRILFETLKTRRQLLRVEVSRLKHQLTALHSHRQAGHTKADDNDNAVAILEKHNRWLRKKATRQDKFLWLLYEWEMTTRRMWRDATLLANPWARQEGLRWLSERVYHNALQAVPFVGSSMDDCLRFDLHTFNDDDDDGHPNVFALDSSMQRTLFYGMDAVADAIHKAYKTSMYQSFQVQSSMQEHINLYCGVHAEMDAHDRVIERRFNDANRMILTYTHVPYDESLPNGPDDLYLQGFAWIIMERVTDSITLLRFHHVFPSRVASCMVVQKHNQALRADVERQYKLAHILYMWVASQQPVVAVQPRSSWLEATLLMEPVARLHGFQWLSQRVFHAAMAACRDEVVYNSHWGFNHRFVMPLSDDDDDGVHIDRTEMFYQDCYNADFNAVVNHVWMHGHTRPGATVTAVTGPPEATMGEMYYFCGRSPRFNNAISREIWAIFAPTPNRVVATSAFVGDDECDPAGPMDVQFHGYDWTVMDRVSDSQTLMRHFKILQTPVMNNRRIPLVDLARANLHPREWDQLPTIKYRQALVERIRSGAEAQHLQMLAGVARAMDDSLQRHATETNP</sequence>
<dbReference type="EMBL" id="VJMH01005343">
    <property type="protein sequence ID" value="KAF0697108.1"/>
    <property type="molecule type" value="Genomic_DNA"/>
</dbReference>
<dbReference type="Proteomes" id="UP000332933">
    <property type="component" value="Unassembled WGS sequence"/>
</dbReference>
<accession>A0A485KVC2</accession>
<reference evidence="3 4" key="1">
    <citation type="submission" date="2019-03" db="EMBL/GenBank/DDBJ databases">
        <authorList>
            <person name="Gaulin E."/>
            <person name="Dumas B."/>
        </authorList>
    </citation>
    <scope>NUCLEOTIDE SEQUENCE [LARGE SCALE GENOMIC DNA]</scope>
    <source>
        <strain evidence="3">CBS 568.67</strain>
    </source>
</reference>
<dbReference type="EMBL" id="CAADRA010005364">
    <property type="protein sequence ID" value="VFT89039.1"/>
    <property type="molecule type" value="Genomic_DNA"/>
</dbReference>
<gene>
    <name evidence="3" type="primary">Aste57867_12185</name>
    <name evidence="2" type="ORF">As57867_012140</name>
    <name evidence="3" type="ORF">ASTE57867_12185</name>
</gene>
<keyword evidence="4" id="KW-1185">Reference proteome</keyword>
<dbReference type="AlphaFoldDB" id="A0A485KVC2"/>
<evidence type="ECO:0000313" key="3">
    <source>
        <dbReference type="EMBL" id="VFT89039.1"/>
    </source>
</evidence>
<evidence type="ECO:0000313" key="2">
    <source>
        <dbReference type="EMBL" id="KAF0697108.1"/>
    </source>
</evidence>
<reference evidence="2" key="2">
    <citation type="submission" date="2019-06" db="EMBL/GenBank/DDBJ databases">
        <title>Genomics analysis of Aphanomyces spp. identifies a new class of oomycete effector associated with host adaptation.</title>
        <authorList>
            <person name="Gaulin E."/>
        </authorList>
    </citation>
    <scope>NUCLEOTIDE SEQUENCE</scope>
    <source>
        <strain evidence="2">CBS 578.67</strain>
    </source>
</reference>
<evidence type="ECO:0000313" key="4">
    <source>
        <dbReference type="Proteomes" id="UP000332933"/>
    </source>
</evidence>
<feature type="region of interest" description="Disordered" evidence="1">
    <location>
        <begin position="333"/>
        <end position="354"/>
    </location>
</feature>
<organism evidence="3 4">
    <name type="scientific">Aphanomyces stellatus</name>
    <dbReference type="NCBI Taxonomy" id="120398"/>
    <lineage>
        <taxon>Eukaryota</taxon>
        <taxon>Sar</taxon>
        <taxon>Stramenopiles</taxon>
        <taxon>Oomycota</taxon>
        <taxon>Saprolegniomycetes</taxon>
        <taxon>Saprolegniales</taxon>
        <taxon>Verrucalvaceae</taxon>
        <taxon>Aphanomyces</taxon>
    </lineage>
</organism>
<protein>
    <submittedName>
        <fullName evidence="3">Aste57867_12185 protein</fullName>
    </submittedName>
</protein>
<evidence type="ECO:0000256" key="1">
    <source>
        <dbReference type="SAM" id="MobiDB-lite"/>
    </source>
</evidence>
<name>A0A485KVC2_9STRA</name>